<evidence type="ECO:0000256" key="2">
    <source>
        <dbReference type="SAM" id="SignalP"/>
    </source>
</evidence>
<protein>
    <recommendedName>
        <fullName evidence="5">Secreted protein</fullName>
    </recommendedName>
</protein>
<dbReference type="AlphaFoldDB" id="A0AAE0NVA8"/>
<feature type="compositionally biased region" description="Polar residues" evidence="1">
    <location>
        <begin position="40"/>
        <end position="49"/>
    </location>
</feature>
<proteinExistence type="predicted"/>
<evidence type="ECO:0008006" key="5">
    <source>
        <dbReference type="Google" id="ProtNLM"/>
    </source>
</evidence>
<sequence length="136" mass="14586">MRASWLAGWLAGPALAQPTTRRGGTKQRVGRTGGKEAKETSGNSPSPHNLAQPFVIEGGLTVTQSLPQRPNEVSDPIPRAHSTTLCVCVCVCARCGRETCRRAKTRTRANTRKATTGEEKKKSIDSSRGGRAEESL</sequence>
<evidence type="ECO:0000256" key="1">
    <source>
        <dbReference type="SAM" id="MobiDB-lite"/>
    </source>
</evidence>
<evidence type="ECO:0000313" key="3">
    <source>
        <dbReference type="EMBL" id="KAK3388214.1"/>
    </source>
</evidence>
<feature type="chain" id="PRO_5041904951" description="Secreted protein" evidence="2">
    <location>
        <begin position="17"/>
        <end position="136"/>
    </location>
</feature>
<keyword evidence="2" id="KW-0732">Signal</keyword>
<name>A0AAE0NVA8_SORBR</name>
<accession>A0AAE0NVA8</accession>
<comment type="caution">
    <text evidence="3">The sequence shown here is derived from an EMBL/GenBank/DDBJ whole genome shotgun (WGS) entry which is preliminary data.</text>
</comment>
<reference evidence="3" key="2">
    <citation type="submission" date="2023-07" db="EMBL/GenBank/DDBJ databases">
        <authorList>
            <consortium name="Lawrence Berkeley National Laboratory"/>
            <person name="Haridas S."/>
            <person name="Hensen N."/>
            <person name="Bonometti L."/>
            <person name="Westerberg I."/>
            <person name="Brannstrom I.O."/>
            <person name="Guillou S."/>
            <person name="Cros-Aarteil S."/>
            <person name="Calhoun S."/>
            <person name="Kuo A."/>
            <person name="Mondo S."/>
            <person name="Pangilinan J."/>
            <person name="Riley R."/>
            <person name="LaButti K."/>
            <person name="Andreopoulos B."/>
            <person name="Lipzen A."/>
            <person name="Chen C."/>
            <person name="Yanf M."/>
            <person name="Daum C."/>
            <person name="Ng V."/>
            <person name="Clum A."/>
            <person name="Steindorff A."/>
            <person name="Ohm R."/>
            <person name="Martin F."/>
            <person name="Silar P."/>
            <person name="Natvig D."/>
            <person name="Lalanne C."/>
            <person name="Gautier V."/>
            <person name="Ament-velasquez S.L."/>
            <person name="Kruys A."/>
            <person name="Hutchinson M.I."/>
            <person name="Powell A.J."/>
            <person name="Barry K."/>
            <person name="Miller A.N."/>
            <person name="Grigoriev I.V."/>
            <person name="Debuchy R."/>
            <person name="Gladieux P."/>
            <person name="Thoren M.H."/>
            <person name="Johannesson H."/>
        </authorList>
    </citation>
    <scope>NUCLEOTIDE SEQUENCE</scope>
    <source>
        <strain evidence="3">FGSC 1904</strain>
    </source>
</reference>
<dbReference type="Proteomes" id="UP001281003">
    <property type="component" value="Unassembled WGS sequence"/>
</dbReference>
<dbReference type="EMBL" id="JAUTDP010000017">
    <property type="protein sequence ID" value="KAK3388214.1"/>
    <property type="molecule type" value="Genomic_DNA"/>
</dbReference>
<reference evidence="3" key="1">
    <citation type="journal article" date="2023" name="Mol. Phylogenet. Evol.">
        <title>Genome-scale phylogeny and comparative genomics of the fungal order Sordariales.</title>
        <authorList>
            <person name="Hensen N."/>
            <person name="Bonometti L."/>
            <person name="Westerberg I."/>
            <person name="Brannstrom I.O."/>
            <person name="Guillou S."/>
            <person name="Cros-Aarteil S."/>
            <person name="Calhoun S."/>
            <person name="Haridas S."/>
            <person name="Kuo A."/>
            <person name="Mondo S."/>
            <person name="Pangilinan J."/>
            <person name="Riley R."/>
            <person name="LaButti K."/>
            <person name="Andreopoulos B."/>
            <person name="Lipzen A."/>
            <person name="Chen C."/>
            <person name="Yan M."/>
            <person name="Daum C."/>
            <person name="Ng V."/>
            <person name="Clum A."/>
            <person name="Steindorff A."/>
            <person name="Ohm R.A."/>
            <person name="Martin F."/>
            <person name="Silar P."/>
            <person name="Natvig D.O."/>
            <person name="Lalanne C."/>
            <person name="Gautier V."/>
            <person name="Ament-Velasquez S.L."/>
            <person name="Kruys A."/>
            <person name="Hutchinson M.I."/>
            <person name="Powell A.J."/>
            <person name="Barry K."/>
            <person name="Miller A.N."/>
            <person name="Grigoriev I.V."/>
            <person name="Debuchy R."/>
            <person name="Gladieux P."/>
            <person name="Hiltunen Thoren M."/>
            <person name="Johannesson H."/>
        </authorList>
    </citation>
    <scope>NUCLEOTIDE SEQUENCE</scope>
    <source>
        <strain evidence="3">FGSC 1904</strain>
    </source>
</reference>
<feature type="signal peptide" evidence="2">
    <location>
        <begin position="1"/>
        <end position="16"/>
    </location>
</feature>
<feature type="region of interest" description="Disordered" evidence="1">
    <location>
        <begin position="11"/>
        <end position="52"/>
    </location>
</feature>
<keyword evidence="4" id="KW-1185">Reference proteome</keyword>
<feature type="compositionally biased region" description="Basic and acidic residues" evidence="1">
    <location>
        <begin position="115"/>
        <end position="136"/>
    </location>
</feature>
<feature type="non-terminal residue" evidence="3">
    <location>
        <position position="136"/>
    </location>
</feature>
<evidence type="ECO:0000313" key="4">
    <source>
        <dbReference type="Proteomes" id="UP001281003"/>
    </source>
</evidence>
<gene>
    <name evidence="3" type="ORF">B0T20DRAFT_426916</name>
</gene>
<organism evidence="3 4">
    <name type="scientific">Sordaria brevicollis</name>
    <dbReference type="NCBI Taxonomy" id="83679"/>
    <lineage>
        <taxon>Eukaryota</taxon>
        <taxon>Fungi</taxon>
        <taxon>Dikarya</taxon>
        <taxon>Ascomycota</taxon>
        <taxon>Pezizomycotina</taxon>
        <taxon>Sordariomycetes</taxon>
        <taxon>Sordariomycetidae</taxon>
        <taxon>Sordariales</taxon>
        <taxon>Sordariaceae</taxon>
        <taxon>Sordaria</taxon>
    </lineage>
</organism>
<feature type="region of interest" description="Disordered" evidence="1">
    <location>
        <begin position="103"/>
        <end position="136"/>
    </location>
</feature>